<comment type="catalytic activity">
    <reaction evidence="3">
        <text>cytidine + phosphate = cytosine + alpha-D-ribose 1-phosphate</text>
        <dbReference type="Rhea" id="RHEA:52540"/>
        <dbReference type="ChEBI" id="CHEBI:16040"/>
        <dbReference type="ChEBI" id="CHEBI:17562"/>
        <dbReference type="ChEBI" id="CHEBI:43474"/>
        <dbReference type="ChEBI" id="CHEBI:57720"/>
        <dbReference type="EC" id="2.4.2.2"/>
    </reaction>
</comment>
<dbReference type="Proteomes" id="UP001198983">
    <property type="component" value="Chromosome"/>
</dbReference>
<dbReference type="SUPFAM" id="SSF51182">
    <property type="entry name" value="RmlC-like cupins"/>
    <property type="match status" value="1"/>
</dbReference>
<dbReference type="Pfam" id="PF06865">
    <property type="entry name" value="Ppnp"/>
    <property type="match status" value="1"/>
</dbReference>
<accession>A0AAX2ZN02</accession>
<dbReference type="HAMAP" id="MF_01537">
    <property type="entry name" value="Nucleos_phosphorylase_PpnP"/>
    <property type="match status" value="1"/>
</dbReference>
<dbReference type="PANTHER" id="PTHR36540">
    <property type="entry name" value="PYRIMIDINE/PURINE NUCLEOSIDE PHOSPHORYLASE"/>
    <property type="match status" value="1"/>
</dbReference>
<evidence type="ECO:0000256" key="3">
    <source>
        <dbReference type="HAMAP-Rule" id="MF_01537"/>
    </source>
</evidence>
<comment type="function">
    <text evidence="3">Catalyzes the phosphorolysis of diverse nucleosides, yielding D-ribose 1-phosphate and the respective free bases. Can use uridine, adenosine, guanosine, cytidine, thymidine, inosine and xanthosine as substrates. Also catalyzes the reverse reactions.</text>
</comment>
<dbReference type="KEGG" id="tem:JW646_00585"/>
<dbReference type="EMBL" id="CP081135">
    <property type="protein sequence ID" value="UEL49707.1"/>
    <property type="molecule type" value="Genomic_DNA"/>
</dbReference>
<dbReference type="EC" id="2.4.2.2" evidence="3"/>
<keyword evidence="1 3" id="KW-0328">Glycosyltransferase</keyword>
<dbReference type="GO" id="GO:0005829">
    <property type="term" value="C:cytosol"/>
    <property type="evidence" value="ECO:0007669"/>
    <property type="project" value="TreeGrafter"/>
</dbReference>
<comment type="catalytic activity">
    <reaction evidence="3">
        <text>a purine D-ribonucleoside + phosphate = a purine nucleobase + alpha-D-ribose 1-phosphate</text>
        <dbReference type="Rhea" id="RHEA:19805"/>
        <dbReference type="ChEBI" id="CHEBI:26386"/>
        <dbReference type="ChEBI" id="CHEBI:43474"/>
        <dbReference type="ChEBI" id="CHEBI:57720"/>
        <dbReference type="ChEBI" id="CHEBI:142355"/>
        <dbReference type="EC" id="2.4.2.1"/>
    </reaction>
</comment>
<dbReference type="EC" id="2.4.2.1" evidence="3"/>
<dbReference type="InterPro" id="IPR011051">
    <property type="entry name" value="RmlC_Cupin_sf"/>
</dbReference>
<comment type="catalytic activity">
    <reaction evidence="3">
        <text>thymidine + phosphate = 2-deoxy-alpha-D-ribose 1-phosphate + thymine</text>
        <dbReference type="Rhea" id="RHEA:16037"/>
        <dbReference type="ChEBI" id="CHEBI:17748"/>
        <dbReference type="ChEBI" id="CHEBI:17821"/>
        <dbReference type="ChEBI" id="CHEBI:43474"/>
        <dbReference type="ChEBI" id="CHEBI:57259"/>
        <dbReference type="EC" id="2.4.2.2"/>
    </reaction>
</comment>
<dbReference type="GO" id="GO:0016154">
    <property type="term" value="F:pyrimidine-nucleoside phosphorylase activity"/>
    <property type="evidence" value="ECO:0007669"/>
    <property type="project" value="UniProtKB-UniRule"/>
</dbReference>
<keyword evidence="2 3" id="KW-0808">Transferase</keyword>
<dbReference type="InterPro" id="IPR014710">
    <property type="entry name" value="RmlC-like_jellyroll"/>
</dbReference>
<comment type="catalytic activity">
    <reaction evidence="3">
        <text>adenosine + phosphate = alpha-D-ribose 1-phosphate + adenine</text>
        <dbReference type="Rhea" id="RHEA:27642"/>
        <dbReference type="ChEBI" id="CHEBI:16335"/>
        <dbReference type="ChEBI" id="CHEBI:16708"/>
        <dbReference type="ChEBI" id="CHEBI:43474"/>
        <dbReference type="ChEBI" id="CHEBI:57720"/>
        <dbReference type="EC" id="2.4.2.1"/>
    </reaction>
</comment>
<proteinExistence type="inferred from homology"/>
<dbReference type="GO" id="GO:0004731">
    <property type="term" value="F:purine-nucleoside phosphorylase activity"/>
    <property type="evidence" value="ECO:0007669"/>
    <property type="project" value="UniProtKB-UniRule"/>
</dbReference>
<comment type="catalytic activity">
    <reaction evidence="3">
        <text>uridine + phosphate = alpha-D-ribose 1-phosphate + uracil</text>
        <dbReference type="Rhea" id="RHEA:24388"/>
        <dbReference type="ChEBI" id="CHEBI:16704"/>
        <dbReference type="ChEBI" id="CHEBI:17568"/>
        <dbReference type="ChEBI" id="CHEBI:43474"/>
        <dbReference type="ChEBI" id="CHEBI:57720"/>
        <dbReference type="EC" id="2.4.2.2"/>
    </reaction>
</comment>
<comment type="similarity">
    <text evidence="3">Belongs to the nucleoside phosphorylase PpnP family.</text>
</comment>
<comment type="catalytic activity">
    <reaction evidence="3">
        <text>guanosine + phosphate = alpha-D-ribose 1-phosphate + guanine</text>
        <dbReference type="Rhea" id="RHEA:13233"/>
        <dbReference type="ChEBI" id="CHEBI:16235"/>
        <dbReference type="ChEBI" id="CHEBI:16750"/>
        <dbReference type="ChEBI" id="CHEBI:43474"/>
        <dbReference type="ChEBI" id="CHEBI:57720"/>
        <dbReference type="EC" id="2.4.2.1"/>
    </reaction>
</comment>
<dbReference type="Gene3D" id="2.60.120.10">
    <property type="entry name" value="Jelly Rolls"/>
    <property type="match status" value="1"/>
</dbReference>
<evidence type="ECO:0000256" key="2">
    <source>
        <dbReference type="ARBA" id="ARBA00022679"/>
    </source>
</evidence>
<evidence type="ECO:0000256" key="1">
    <source>
        <dbReference type="ARBA" id="ARBA00022676"/>
    </source>
</evidence>
<protein>
    <recommendedName>
        <fullName evidence="3">Pyrimidine/purine nucleoside phosphorylase</fullName>
        <ecNumber evidence="3">2.4.2.1</ecNumber>
        <ecNumber evidence="3">2.4.2.2</ecNumber>
    </recommendedName>
    <alternativeName>
        <fullName evidence="3">Adenosine phosphorylase</fullName>
    </alternativeName>
    <alternativeName>
        <fullName evidence="3">Cytidine phosphorylase</fullName>
    </alternativeName>
    <alternativeName>
        <fullName evidence="3">Guanosine phosphorylase</fullName>
    </alternativeName>
    <alternativeName>
        <fullName evidence="3">Inosine phosphorylase</fullName>
    </alternativeName>
    <alternativeName>
        <fullName evidence="3">Thymidine phosphorylase</fullName>
    </alternativeName>
    <alternativeName>
        <fullName evidence="3">Uridine phosphorylase</fullName>
    </alternativeName>
    <alternativeName>
        <fullName evidence="3">Xanthosine phosphorylase</fullName>
    </alternativeName>
</protein>
<dbReference type="CDD" id="cd20296">
    <property type="entry name" value="cupin_PpnP-like"/>
    <property type="match status" value="1"/>
</dbReference>
<reference evidence="4 5" key="1">
    <citation type="journal article" date="2023" name="Int. J. Syst. Evol. Microbiol.">
        <title>Terrisporobacter hibernicus sp. nov., isolated from bovine faeces in Northern Ireland.</title>
        <authorList>
            <person name="Mitchell M."/>
            <person name="Nguyen S.V."/>
            <person name="Connor M."/>
            <person name="Fairley D.J."/>
            <person name="Donoghue O."/>
            <person name="Marshall H."/>
            <person name="Koolman L."/>
            <person name="McMullan G."/>
            <person name="Schaffer K.E."/>
            <person name="McGrath J.W."/>
            <person name="Fanning S."/>
        </authorList>
    </citation>
    <scope>NUCLEOTIDE SEQUENCE [LARGE SCALE GENOMIC DNA]</scope>
    <source>
        <strain evidence="4 5">MCA3</strain>
    </source>
</reference>
<evidence type="ECO:0000313" key="4">
    <source>
        <dbReference type="EMBL" id="UEL49707.1"/>
    </source>
</evidence>
<dbReference type="AlphaFoldDB" id="A0AAX2ZN02"/>
<dbReference type="InterPro" id="IPR009664">
    <property type="entry name" value="Ppnp"/>
</dbReference>
<organism evidence="4 5">
    <name type="scientific">Terrisporobacter hibernicus</name>
    <dbReference type="NCBI Taxonomy" id="2813371"/>
    <lineage>
        <taxon>Bacteria</taxon>
        <taxon>Bacillati</taxon>
        <taxon>Bacillota</taxon>
        <taxon>Clostridia</taxon>
        <taxon>Peptostreptococcales</taxon>
        <taxon>Peptostreptococcaceae</taxon>
        <taxon>Terrisporobacter</taxon>
    </lineage>
</organism>
<sequence length="105" mass="12053">MMEFNNVKVVKKATVYFEGKVTSRTVYFENGERKTLGFMMPGEYVFNTGVEELMEVIGGEMDICLPGESEFKTYKEGDSFIVPEKSAFEVRVKTYGDYCCSYKDK</sequence>
<dbReference type="PANTHER" id="PTHR36540:SF1">
    <property type="entry name" value="PYRIMIDINE_PURINE NUCLEOSIDE PHOSPHORYLASE"/>
    <property type="match status" value="1"/>
</dbReference>
<evidence type="ECO:0000313" key="5">
    <source>
        <dbReference type="Proteomes" id="UP001198983"/>
    </source>
</evidence>
<keyword evidence="5" id="KW-1185">Reference proteome</keyword>
<comment type="catalytic activity">
    <reaction evidence="3">
        <text>inosine + phosphate = alpha-D-ribose 1-phosphate + hypoxanthine</text>
        <dbReference type="Rhea" id="RHEA:27646"/>
        <dbReference type="ChEBI" id="CHEBI:17368"/>
        <dbReference type="ChEBI" id="CHEBI:17596"/>
        <dbReference type="ChEBI" id="CHEBI:43474"/>
        <dbReference type="ChEBI" id="CHEBI:57720"/>
        <dbReference type="EC" id="2.4.2.1"/>
    </reaction>
</comment>
<gene>
    <name evidence="3" type="primary">ppnP</name>
    <name evidence="4" type="ORF">JW646_00585</name>
</gene>
<name>A0AAX2ZN02_9FIRM</name>
<comment type="catalytic activity">
    <reaction evidence="3">
        <text>xanthosine + phosphate = alpha-D-ribose 1-phosphate + xanthine</text>
        <dbReference type="Rhea" id="RHEA:27638"/>
        <dbReference type="ChEBI" id="CHEBI:17712"/>
        <dbReference type="ChEBI" id="CHEBI:18107"/>
        <dbReference type="ChEBI" id="CHEBI:43474"/>
        <dbReference type="ChEBI" id="CHEBI:57720"/>
        <dbReference type="EC" id="2.4.2.1"/>
    </reaction>
</comment>